<dbReference type="Proteomes" id="UP000193420">
    <property type="component" value="Unassembled WGS sequence"/>
</dbReference>
<reference evidence="2" key="1">
    <citation type="submission" date="2017-04" db="EMBL/GenBank/DDBJ databases">
        <authorList>
            <person name="Varghese N."/>
            <person name="Submissions S."/>
        </authorList>
    </citation>
    <scope>NUCLEOTIDE SEQUENCE [LARGE SCALE GENOMIC DNA]</scope>
    <source>
        <strain evidence="2">DSM 19835</strain>
    </source>
</reference>
<sequence>MDQPTCNFIVGNMTPLEVWIDIIAYSFVPTYAGQERSDFGLLGCFYFFLFNNNYTKYA</sequence>
<evidence type="ECO:0000313" key="1">
    <source>
        <dbReference type="EMBL" id="SMG46668.1"/>
    </source>
</evidence>
<evidence type="ECO:0000313" key="2">
    <source>
        <dbReference type="Proteomes" id="UP000193420"/>
    </source>
</evidence>
<keyword evidence="2" id="KW-1185">Reference proteome</keyword>
<accession>A0A1X7KYG4</accession>
<dbReference type="EMBL" id="FXAO01000008">
    <property type="protein sequence ID" value="SMG46668.1"/>
    <property type="molecule type" value="Genomic_DNA"/>
</dbReference>
<protein>
    <submittedName>
        <fullName evidence="1">Uncharacterized protein</fullName>
    </submittedName>
</protein>
<name>A0A1X7KYG4_9FLAO</name>
<dbReference type="AlphaFoldDB" id="A0A1X7KYG4"/>
<proteinExistence type="predicted"/>
<gene>
    <name evidence="1" type="ORF">SAMN03080602_03507</name>
</gene>
<organism evidence="1 2">
    <name type="scientific">Arenibacter troitsensis</name>
    <dbReference type="NCBI Taxonomy" id="188872"/>
    <lineage>
        <taxon>Bacteria</taxon>
        <taxon>Pseudomonadati</taxon>
        <taxon>Bacteroidota</taxon>
        <taxon>Flavobacteriia</taxon>
        <taxon>Flavobacteriales</taxon>
        <taxon>Flavobacteriaceae</taxon>
        <taxon>Arenibacter</taxon>
    </lineage>
</organism>